<organism evidence="7 8">
    <name type="scientific">Pedobacter lusitanus</name>
    <dbReference type="NCBI Taxonomy" id="1503925"/>
    <lineage>
        <taxon>Bacteria</taxon>
        <taxon>Pseudomonadati</taxon>
        <taxon>Bacteroidota</taxon>
        <taxon>Sphingobacteriia</taxon>
        <taxon>Sphingobacteriales</taxon>
        <taxon>Sphingobacteriaceae</taxon>
        <taxon>Pedobacter</taxon>
    </lineage>
</organism>
<keyword evidence="4" id="KW-0804">Transcription</keyword>
<dbReference type="Gene3D" id="1.10.1740.10">
    <property type="match status" value="1"/>
</dbReference>
<dbReference type="Gene3D" id="1.10.10.10">
    <property type="entry name" value="Winged helix-like DNA-binding domain superfamily/Winged helix DNA-binding domain"/>
    <property type="match status" value="1"/>
</dbReference>
<evidence type="ECO:0000256" key="1">
    <source>
        <dbReference type="ARBA" id="ARBA00010641"/>
    </source>
</evidence>
<dbReference type="Proteomes" id="UP000032049">
    <property type="component" value="Unassembled WGS sequence"/>
</dbReference>
<dbReference type="OrthoDB" id="659577at2"/>
<evidence type="ECO:0000256" key="4">
    <source>
        <dbReference type="ARBA" id="ARBA00023163"/>
    </source>
</evidence>
<dbReference type="Pfam" id="PF04542">
    <property type="entry name" value="Sigma70_r2"/>
    <property type="match status" value="1"/>
</dbReference>
<dbReference type="InterPro" id="IPR036388">
    <property type="entry name" value="WH-like_DNA-bd_sf"/>
</dbReference>
<dbReference type="Pfam" id="PF08281">
    <property type="entry name" value="Sigma70_r4_2"/>
    <property type="match status" value="1"/>
</dbReference>
<evidence type="ECO:0000313" key="7">
    <source>
        <dbReference type="EMBL" id="KIO77130.1"/>
    </source>
</evidence>
<feature type="domain" description="RNA polymerase sigma factor 70 region 4 type 2" evidence="6">
    <location>
        <begin position="123"/>
        <end position="174"/>
    </location>
</feature>
<dbReference type="GO" id="GO:0006352">
    <property type="term" value="P:DNA-templated transcription initiation"/>
    <property type="evidence" value="ECO:0007669"/>
    <property type="project" value="InterPro"/>
</dbReference>
<keyword evidence="3" id="KW-0731">Sigma factor</keyword>
<dbReference type="InterPro" id="IPR013249">
    <property type="entry name" value="RNA_pol_sigma70_r4_t2"/>
</dbReference>
<feature type="domain" description="RNA polymerase sigma-70 region 2" evidence="5">
    <location>
        <begin position="23"/>
        <end position="87"/>
    </location>
</feature>
<evidence type="ECO:0000259" key="5">
    <source>
        <dbReference type="Pfam" id="PF04542"/>
    </source>
</evidence>
<dbReference type="AlphaFoldDB" id="A0A0D0GLQ7"/>
<dbReference type="STRING" id="1503925.TH53_10825"/>
<comment type="caution">
    <text evidence="7">The sequence shown here is derived from an EMBL/GenBank/DDBJ whole genome shotgun (WGS) entry which is preliminary data.</text>
</comment>
<proteinExistence type="inferred from homology"/>
<dbReference type="InterPro" id="IPR013324">
    <property type="entry name" value="RNA_pol_sigma_r3/r4-like"/>
</dbReference>
<evidence type="ECO:0008006" key="9">
    <source>
        <dbReference type="Google" id="ProtNLM"/>
    </source>
</evidence>
<dbReference type="InterPro" id="IPR014284">
    <property type="entry name" value="RNA_pol_sigma-70_dom"/>
</dbReference>
<dbReference type="InterPro" id="IPR013325">
    <property type="entry name" value="RNA_pol_sigma_r2"/>
</dbReference>
<dbReference type="SUPFAM" id="SSF88946">
    <property type="entry name" value="Sigma2 domain of RNA polymerase sigma factors"/>
    <property type="match status" value="1"/>
</dbReference>
<dbReference type="InterPro" id="IPR007627">
    <property type="entry name" value="RNA_pol_sigma70_r2"/>
</dbReference>
<evidence type="ECO:0000256" key="3">
    <source>
        <dbReference type="ARBA" id="ARBA00023082"/>
    </source>
</evidence>
<dbReference type="PANTHER" id="PTHR43133">
    <property type="entry name" value="RNA POLYMERASE ECF-TYPE SIGMA FACTO"/>
    <property type="match status" value="1"/>
</dbReference>
<accession>A0A0D0GLQ7</accession>
<dbReference type="NCBIfam" id="TIGR02937">
    <property type="entry name" value="sigma70-ECF"/>
    <property type="match status" value="1"/>
</dbReference>
<protein>
    <recommendedName>
        <fullName evidence="9">RNA polymerase sigma-70 factor</fullName>
    </recommendedName>
</protein>
<dbReference type="GO" id="GO:0016987">
    <property type="term" value="F:sigma factor activity"/>
    <property type="evidence" value="ECO:0007669"/>
    <property type="project" value="UniProtKB-KW"/>
</dbReference>
<dbReference type="GO" id="GO:0003677">
    <property type="term" value="F:DNA binding"/>
    <property type="evidence" value="ECO:0007669"/>
    <property type="project" value="InterPro"/>
</dbReference>
<dbReference type="SUPFAM" id="SSF88659">
    <property type="entry name" value="Sigma3 and sigma4 domains of RNA polymerase sigma factors"/>
    <property type="match status" value="1"/>
</dbReference>
<dbReference type="EMBL" id="JXRA01000044">
    <property type="protein sequence ID" value="KIO77130.1"/>
    <property type="molecule type" value="Genomic_DNA"/>
</dbReference>
<dbReference type="RefSeq" id="WP_041881723.1">
    <property type="nucleotide sequence ID" value="NZ_CP157278.1"/>
</dbReference>
<comment type="similarity">
    <text evidence="1">Belongs to the sigma-70 factor family. ECF subfamily.</text>
</comment>
<gene>
    <name evidence="7" type="ORF">TH53_10825</name>
</gene>
<name>A0A0D0GLQ7_9SPHI</name>
<keyword evidence="2" id="KW-0805">Transcription regulation</keyword>
<sequence length="198" mass="23196">MTVLTKGIIQDFINGNEYAFTQIYRLYYKDIRSYCLQHTRSAELADELTSDVFLRLWEARENLDPEREIKPYLFTITKNVTFTWLKRMLTDQKMKSVFRSRYLSAQEEASQHVAITAAMDLALLRKIMGRIPSKRRQTFELCKIDGFTYAEAANMLSVSKETIKEHMSLAKRDLSKLADAADYLYLLLPLLFSLDNYF</sequence>
<dbReference type="InterPro" id="IPR039425">
    <property type="entry name" value="RNA_pol_sigma-70-like"/>
</dbReference>
<evidence type="ECO:0000256" key="2">
    <source>
        <dbReference type="ARBA" id="ARBA00023015"/>
    </source>
</evidence>
<keyword evidence="8" id="KW-1185">Reference proteome</keyword>
<reference evidence="7 8" key="1">
    <citation type="submission" date="2015-01" db="EMBL/GenBank/DDBJ databases">
        <title>Draft genome sequence of Pedobacter sp. NL19 isolated from sludge of an effluent treatment pond in an abandoned uranium mine.</title>
        <authorList>
            <person name="Santos T."/>
            <person name="Caetano T."/>
            <person name="Covas C."/>
            <person name="Cruz A."/>
            <person name="Mendo S."/>
        </authorList>
    </citation>
    <scope>NUCLEOTIDE SEQUENCE [LARGE SCALE GENOMIC DNA]</scope>
    <source>
        <strain evidence="7 8">NL19</strain>
    </source>
</reference>
<evidence type="ECO:0000313" key="8">
    <source>
        <dbReference type="Proteomes" id="UP000032049"/>
    </source>
</evidence>
<evidence type="ECO:0000259" key="6">
    <source>
        <dbReference type="Pfam" id="PF08281"/>
    </source>
</evidence>
<dbReference type="PANTHER" id="PTHR43133:SF46">
    <property type="entry name" value="RNA POLYMERASE SIGMA-70 FACTOR ECF SUBFAMILY"/>
    <property type="match status" value="1"/>
</dbReference>